<evidence type="ECO:0000256" key="5">
    <source>
        <dbReference type="ARBA" id="ARBA00023004"/>
    </source>
</evidence>
<comment type="function">
    <text evidence="8">Ferredoxins are iron-sulfur proteins that transfer electrons in a wide variety of metabolic reactions.</text>
</comment>
<dbReference type="SUPFAM" id="SSF54862">
    <property type="entry name" value="4Fe-4S ferredoxins"/>
    <property type="match status" value="1"/>
</dbReference>
<evidence type="ECO:0000313" key="10">
    <source>
        <dbReference type="EMBL" id="GIF86571.1"/>
    </source>
</evidence>
<dbReference type="PANTHER" id="PTHR36923:SF3">
    <property type="entry name" value="FERREDOXIN"/>
    <property type="match status" value="1"/>
</dbReference>
<dbReference type="Gene3D" id="3.30.70.20">
    <property type="match status" value="1"/>
</dbReference>
<dbReference type="Proteomes" id="UP000619293">
    <property type="component" value="Unassembled WGS sequence"/>
</dbReference>
<comment type="cofactor">
    <cofactor evidence="1">
        <name>[3Fe-4S] cluster</name>
        <dbReference type="ChEBI" id="CHEBI:21137"/>
    </cofactor>
</comment>
<dbReference type="Pfam" id="PF13459">
    <property type="entry name" value="Fer4_15"/>
    <property type="match status" value="1"/>
</dbReference>
<evidence type="ECO:0000256" key="7">
    <source>
        <dbReference type="ARBA" id="ARBA00023291"/>
    </source>
</evidence>
<dbReference type="InterPro" id="IPR001080">
    <property type="entry name" value="3Fe4S_ferredoxin"/>
</dbReference>
<protein>
    <recommendedName>
        <fullName evidence="8">Ferredoxin</fullName>
    </recommendedName>
</protein>
<sequence>MSGQWKVAVDRDRCIGSGLCAGTAPDYFALVDKKSTPLRDLVDPDEAVSDAADCCPVEAILITDPTTGTTIAPA</sequence>
<dbReference type="InterPro" id="IPR017896">
    <property type="entry name" value="4Fe4S_Fe-S-bd"/>
</dbReference>
<dbReference type="RefSeq" id="WP_191841097.1">
    <property type="nucleotide sequence ID" value="NZ_BAAALB010000004.1"/>
</dbReference>
<dbReference type="PRINTS" id="PR00352">
    <property type="entry name" value="3FE4SFRDOXIN"/>
</dbReference>
<dbReference type="GO" id="GO:0009055">
    <property type="term" value="F:electron transfer activity"/>
    <property type="evidence" value="ECO:0007669"/>
    <property type="project" value="UniProtKB-UniRule"/>
</dbReference>
<reference evidence="10 11" key="1">
    <citation type="submission" date="2021-01" db="EMBL/GenBank/DDBJ databases">
        <title>Whole genome shotgun sequence of Catellatospora chokoriensis NBRC 107358.</title>
        <authorList>
            <person name="Komaki H."/>
            <person name="Tamura T."/>
        </authorList>
    </citation>
    <scope>NUCLEOTIDE SEQUENCE [LARGE SCALE GENOMIC DNA]</scope>
    <source>
        <strain evidence="10 11">NBRC 107358</strain>
    </source>
</reference>
<keyword evidence="2 8" id="KW-0813">Transport</keyword>
<evidence type="ECO:0000259" key="9">
    <source>
        <dbReference type="PROSITE" id="PS51379"/>
    </source>
</evidence>
<organism evidence="10 11">
    <name type="scientific">Catellatospora chokoriensis</name>
    <dbReference type="NCBI Taxonomy" id="310353"/>
    <lineage>
        <taxon>Bacteria</taxon>
        <taxon>Bacillati</taxon>
        <taxon>Actinomycetota</taxon>
        <taxon>Actinomycetes</taxon>
        <taxon>Micromonosporales</taxon>
        <taxon>Micromonosporaceae</taxon>
        <taxon>Catellatospora</taxon>
    </lineage>
</organism>
<keyword evidence="4 8" id="KW-0249">Electron transport</keyword>
<keyword evidence="3 8" id="KW-0479">Metal-binding</keyword>
<accession>A0A8J3JKA7</accession>
<dbReference type="EMBL" id="BONG01000001">
    <property type="protein sequence ID" value="GIF86571.1"/>
    <property type="molecule type" value="Genomic_DNA"/>
</dbReference>
<evidence type="ECO:0000256" key="1">
    <source>
        <dbReference type="ARBA" id="ARBA00001927"/>
    </source>
</evidence>
<keyword evidence="6 8" id="KW-0411">Iron-sulfur</keyword>
<evidence type="ECO:0000256" key="2">
    <source>
        <dbReference type="ARBA" id="ARBA00022448"/>
    </source>
</evidence>
<keyword evidence="11" id="KW-1185">Reference proteome</keyword>
<keyword evidence="7" id="KW-0003">3Fe-4S</keyword>
<evidence type="ECO:0000256" key="6">
    <source>
        <dbReference type="ARBA" id="ARBA00023014"/>
    </source>
</evidence>
<evidence type="ECO:0000256" key="3">
    <source>
        <dbReference type="ARBA" id="ARBA00022723"/>
    </source>
</evidence>
<evidence type="ECO:0000256" key="8">
    <source>
        <dbReference type="RuleBase" id="RU368020"/>
    </source>
</evidence>
<proteinExistence type="predicted"/>
<comment type="caution">
    <text evidence="10">The sequence shown here is derived from an EMBL/GenBank/DDBJ whole genome shotgun (WGS) entry which is preliminary data.</text>
</comment>
<evidence type="ECO:0000256" key="4">
    <source>
        <dbReference type="ARBA" id="ARBA00022982"/>
    </source>
</evidence>
<dbReference type="PANTHER" id="PTHR36923">
    <property type="entry name" value="FERREDOXIN"/>
    <property type="match status" value="1"/>
</dbReference>
<gene>
    <name evidence="10" type="ORF">Cch02nite_00150</name>
</gene>
<name>A0A8J3JKA7_9ACTN</name>
<dbReference type="PROSITE" id="PS51379">
    <property type="entry name" value="4FE4S_FER_2"/>
    <property type="match status" value="1"/>
</dbReference>
<dbReference type="GO" id="GO:0051538">
    <property type="term" value="F:3 iron, 4 sulfur cluster binding"/>
    <property type="evidence" value="ECO:0007669"/>
    <property type="project" value="UniProtKB-KW"/>
</dbReference>
<feature type="domain" description="4Fe-4S ferredoxin-type" evidence="9">
    <location>
        <begin position="5"/>
        <end position="33"/>
    </location>
</feature>
<keyword evidence="5 8" id="KW-0408">Iron</keyword>
<dbReference type="InterPro" id="IPR051269">
    <property type="entry name" value="Fe-S_cluster_ET"/>
</dbReference>
<evidence type="ECO:0000313" key="11">
    <source>
        <dbReference type="Proteomes" id="UP000619293"/>
    </source>
</evidence>
<dbReference type="AlphaFoldDB" id="A0A8J3JKA7"/>
<dbReference type="GO" id="GO:0005506">
    <property type="term" value="F:iron ion binding"/>
    <property type="evidence" value="ECO:0007669"/>
    <property type="project" value="UniProtKB-UniRule"/>
</dbReference>